<evidence type="ECO:0000313" key="2">
    <source>
        <dbReference type="EMBL" id="KKL46104.1"/>
    </source>
</evidence>
<comment type="caution">
    <text evidence="2">The sequence shown here is derived from an EMBL/GenBank/DDBJ whole genome shotgun (WGS) entry which is preliminary data.</text>
</comment>
<proteinExistence type="predicted"/>
<name>A0A0F9CAI4_9ZZZZ</name>
<sequence length="78" mass="8482">MTLVPWKLQEYFARLKIDRFAAEIDLTRASAGLVGVRLGDDYLADAHLLAVTIPSASNDDIPSASNGDTNAPVECYTR</sequence>
<gene>
    <name evidence="2" type="ORF">LCGC14_2348970</name>
</gene>
<protein>
    <submittedName>
        <fullName evidence="2">Uncharacterized protein</fullName>
    </submittedName>
</protein>
<feature type="compositionally biased region" description="Polar residues" evidence="1">
    <location>
        <begin position="56"/>
        <end position="69"/>
    </location>
</feature>
<dbReference type="AlphaFoldDB" id="A0A0F9CAI4"/>
<reference evidence="2" key="1">
    <citation type="journal article" date="2015" name="Nature">
        <title>Complex archaea that bridge the gap between prokaryotes and eukaryotes.</title>
        <authorList>
            <person name="Spang A."/>
            <person name="Saw J.H."/>
            <person name="Jorgensen S.L."/>
            <person name="Zaremba-Niedzwiedzka K."/>
            <person name="Martijn J."/>
            <person name="Lind A.E."/>
            <person name="van Eijk R."/>
            <person name="Schleper C."/>
            <person name="Guy L."/>
            <person name="Ettema T.J."/>
        </authorList>
    </citation>
    <scope>NUCLEOTIDE SEQUENCE</scope>
</reference>
<accession>A0A0F9CAI4</accession>
<organism evidence="2">
    <name type="scientific">marine sediment metagenome</name>
    <dbReference type="NCBI Taxonomy" id="412755"/>
    <lineage>
        <taxon>unclassified sequences</taxon>
        <taxon>metagenomes</taxon>
        <taxon>ecological metagenomes</taxon>
    </lineage>
</organism>
<dbReference type="EMBL" id="LAZR01034154">
    <property type="protein sequence ID" value="KKL46104.1"/>
    <property type="molecule type" value="Genomic_DNA"/>
</dbReference>
<feature type="region of interest" description="Disordered" evidence="1">
    <location>
        <begin position="56"/>
        <end position="78"/>
    </location>
</feature>
<evidence type="ECO:0000256" key="1">
    <source>
        <dbReference type="SAM" id="MobiDB-lite"/>
    </source>
</evidence>
<feature type="non-terminal residue" evidence="2">
    <location>
        <position position="78"/>
    </location>
</feature>